<dbReference type="Proteomes" id="UP000030017">
    <property type="component" value="Unassembled WGS sequence"/>
</dbReference>
<keyword evidence="2" id="KW-1185">Reference proteome</keyword>
<protein>
    <recommendedName>
        <fullName evidence="3">HMA domain-containing protein</fullName>
    </recommendedName>
</protein>
<evidence type="ECO:0000313" key="2">
    <source>
        <dbReference type="Proteomes" id="UP000030017"/>
    </source>
</evidence>
<dbReference type="OrthoDB" id="5956564at2"/>
<dbReference type="AlphaFoldDB" id="A0A0A0ELG7"/>
<comment type="caution">
    <text evidence="1">The sequence shown here is derived from an EMBL/GenBank/DDBJ whole genome shotgun (WGS) entry which is preliminary data.</text>
</comment>
<name>A0A0A0ELG7_9GAMM</name>
<dbReference type="RefSeq" id="WP_036193897.1">
    <property type="nucleotide sequence ID" value="NZ_AVPS01000005.1"/>
</dbReference>
<dbReference type="EMBL" id="AVPS01000005">
    <property type="protein sequence ID" value="KGM51836.1"/>
    <property type="molecule type" value="Genomic_DNA"/>
</dbReference>
<organism evidence="1 2">
    <name type="scientific">Lysobacter concretionis Ko07 = DSM 16239</name>
    <dbReference type="NCBI Taxonomy" id="1122185"/>
    <lineage>
        <taxon>Bacteria</taxon>
        <taxon>Pseudomonadati</taxon>
        <taxon>Pseudomonadota</taxon>
        <taxon>Gammaproteobacteria</taxon>
        <taxon>Lysobacterales</taxon>
        <taxon>Lysobacteraceae</taxon>
        <taxon>Novilysobacter</taxon>
    </lineage>
</organism>
<sequence length="79" mass="8016">MEFHIPLTGDAPDLAVIEDAIGEVDPSVLVDIDAASGKLRVAAAVDAAQLVQLLGQAGWVVPLAQVYQVPSICCGGCSG</sequence>
<reference evidence="1 2" key="1">
    <citation type="submission" date="2013-08" db="EMBL/GenBank/DDBJ databases">
        <title>Genome sequencing of Lysobacter.</title>
        <authorList>
            <person name="Zhang S."/>
            <person name="Wang G."/>
        </authorList>
    </citation>
    <scope>NUCLEOTIDE SEQUENCE [LARGE SCALE GENOMIC DNA]</scope>
    <source>
        <strain evidence="1 2">Ko07</strain>
    </source>
</reference>
<accession>A0A0A0ELG7</accession>
<evidence type="ECO:0008006" key="3">
    <source>
        <dbReference type="Google" id="ProtNLM"/>
    </source>
</evidence>
<dbReference type="eggNOG" id="ENOG5030Z05">
    <property type="taxonomic scope" value="Bacteria"/>
</dbReference>
<gene>
    <name evidence="1" type="ORF">N792_09340</name>
</gene>
<proteinExistence type="predicted"/>
<evidence type="ECO:0000313" key="1">
    <source>
        <dbReference type="EMBL" id="KGM51836.1"/>
    </source>
</evidence>